<dbReference type="AlphaFoldDB" id="A0AAV4QPM2"/>
<proteinExistence type="predicted"/>
<sequence length="105" mass="12527">MRRKVNYLSMSFKSNFKVDLQLIPHEFFSKQAPWKFNKQLCLNPGRRSFTNVQSRIQSDQSSSWNAKESISTHKFNCVHPWNTQRSLRFIQLLILLNQGRKFCFS</sequence>
<name>A0AAV4QPM2_9ARAC</name>
<evidence type="ECO:0000313" key="2">
    <source>
        <dbReference type="Proteomes" id="UP001054837"/>
    </source>
</evidence>
<comment type="caution">
    <text evidence="1">The sequence shown here is derived from an EMBL/GenBank/DDBJ whole genome shotgun (WGS) entry which is preliminary data.</text>
</comment>
<keyword evidence="2" id="KW-1185">Reference proteome</keyword>
<gene>
    <name evidence="1" type="ORF">CDAR_227641</name>
</gene>
<protein>
    <submittedName>
        <fullName evidence="1">Uncharacterized protein</fullName>
    </submittedName>
</protein>
<dbReference type="EMBL" id="BPLQ01004648">
    <property type="protein sequence ID" value="GIY09498.1"/>
    <property type="molecule type" value="Genomic_DNA"/>
</dbReference>
<evidence type="ECO:0000313" key="1">
    <source>
        <dbReference type="EMBL" id="GIY09498.1"/>
    </source>
</evidence>
<organism evidence="1 2">
    <name type="scientific">Caerostris darwini</name>
    <dbReference type="NCBI Taxonomy" id="1538125"/>
    <lineage>
        <taxon>Eukaryota</taxon>
        <taxon>Metazoa</taxon>
        <taxon>Ecdysozoa</taxon>
        <taxon>Arthropoda</taxon>
        <taxon>Chelicerata</taxon>
        <taxon>Arachnida</taxon>
        <taxon>Araneae</taxon>
        <taxon>Araneomorphae</taxon>
        <taxon>Entelegynae</taxon>
        <taxon>Araneoidea</taxon>
        <taxon>Araneidae</taxon>
        <taxon>Caerostris</taxon>
    </lineage>
</organism>
<dbReference type="Proteomes" id="UP001054837">
    <property type="component" value="Unassembled WGS sequence"/>
</dbReference>
<accession>A0AAV4QPM2</accession>
<reference evidence="1 2" key="1">
    <citation type="submission" date="2021-06" db="EMBL/GenBank/DDBJ databases">
        <title>Caerostris darwini draft genome.</title>
        <authorList>
            <person name="Kono N."/>
            <person name="Arakawa K."/>
        </authorList>
    </citation>
    <scope>NUCLEOTIDE SEQUENCE [LARGE SCALE GENOMIC DNA]</scope>
</reference>